<accession>A0ABU7S894</accession>
<keyword evidence="3" id="KW-1185">Reference proteome</keyword>
<dbReference type="Pfam" id="PF11175">
    <property type="entry name" value="DUF2961"/>
    <property type="match status" value="1"/>
</dbReference>
<dbReference type="EMBL" id="JAZGQL010000004">
    <property type="protein sequence ID" value="MEE6306168.1"/>
    <property type="molecule type" value="Genomic_DNA"/>
</dbReference>
<name>A0ABU7S894_9ACTN</name>
<dbReference type="Gene3D" id="2.60.120.1390">
    <property type="match status" value="1"/>
</dbReference>
<evidence type="ECO:0000313" key="3">
    <source>
        <dbReference type="Proteomes" id="UP001339911"/>
    </source>
</evidence>
<reference evidence="2 3" key="1">
    <citation type="submission" date="2024-01" db="EMBL/GenBank/DDBJ databases">
        <title>Genome insights into Plantactinospora veratri sp. nov.</title>
        <authorList>
            <person name="Wang L."/>
        </authorList>
    </citation>
    <scope>NUCLEOTIDE SEQUENCE [LARGE SCALE GENOMIC DNA]</scope>
    <source>
        <strain evidence="2 3">NEAU-FHS4</strain>
    </source>
</reference>
<protein>
    <submittedName>
        <fullName evidence="2">Glycoside hydrolase family 172 protein</fullName>
    </submittedName>
</protein>
<feature type="region of interest" description="Disordered" evidence="1">
    <location>
        <begin position="26"/>
        <end position="49"/>
    </location>
</feature>
<keyword evidence="2" id="KW-0378">Hydrolase</keyword>
<dbReference type="GO" id="GO:0016787">
    <property type="term" value="F:hydrolase activity"/>
    <property type="evidence" value="ECO:0007669"/>
    <property type="project" value="UniProtKB-KW"/>
</dbReference>
<dbReference type="RefSeq" id="WP_331206533.1">
    <property type="nucleotide sequence ID" value="NZ_JAZGQL010000004.1"/>
</dbReference>
<proteinExistence type="predicted"/>
<gene>
    <name evidence="2" type="ORF">V1634_04890</name>
</gene>
<evidence type="ECO:0000256" key="1">
    <source>
        <dbReference type="SAM" id="MobiDB-lite"/>
    </source>
</evidence>
<organism evidence="2 3">
    <name type="scientific">Plantactinospora veratri</name>
    <dbReference type="NCBI Taxonomy" id="1436122"/>
    <lineage>
        <taxon>Bacteria</taxon>
        <taxon>Bacillati</taxon>
        <taxon>Actinomycetota</taxon>
        <taxon>Actinomycetes</taxon>
        <taxon>Micromonosporales</taxon>
        <taxon>Micromonosporaceae</taxon>
        <taxon>Plantactinospora</taxon>
    </lineage>
</organism>
<evidence type="ECO:0000313" key="2">
    <source>
        <dbReference type="EMBL" id="MEE6306168.1"/>
    </source>
</evidence>
<dbReference type="Proteomes" id="UP001339911">
    <property type="component" value="Unassembled WGS sequence"/>
</dbReference>
<comment type="caution">
    <text evidence="2">The sequence shown here is derived from an EMBL/GenBank/DDBJ whole genome shotgun (WGS) entry which is preliminary data.</text>
</comment>
<dbReference type="InterPro" id="IPR021345">
    <property type="entry name" value="DUF2961"/>
</dbReference>
<sequence>MHRSAFGTGGLLDGLPYLGRVETRMVSPENPTGAKGAGATRVPDPADPDLPHSAAAVPLGRGWKVRPFITLPAGATVTLADLDGPGAISYFWITSDIREYRRLVLRAYWDDEPEPSIETPLGDFFGMGHDEAVHEVSSLPVVVAPRRGLNCWWRMPFRRHARLTLSNDGEIDAEVVTYKIIYHRHDVPDDAAYLHAQWRRSMTTREHPEHTILDGVRGRGHYVGTALAWTGLSGGWWGEGEVKFYLDGDDEFPTICDTGTEDYFGGAWCFYRDIEHDRTEQAYSAPFLGLPLASNGGPESPRRFSLYRWHLLDPIGFDADLRVTVQALGWYPDKTYQPLTDDIASLAVWYQREPHAPFPAFPPLRDRWGR</sequence>